<dbReference type="GO" id="GO:0003700">
    <property type="term" value="F:DNA-binding transcription factor activity"/>
    <property type="evidence" value="ECO:0007669"/>
    <property type="project" value="InterPro"/>
</dbReference>
<dbReference type="PRINTS" id="PR00039">
    <property type="entry name" value="HTHLYSR"/>
</dbReference>
<dbReference type="PANTHER" id="PTHR30419">
    <property type="entry name" value="HTH-TYPE TRANSCRIPTIONAL REGULATOR YBHD"/>
    <property type="match status" value="1"/>
</dbReference>
<dbReference type="Proteomes" id="UP000323909">
    <property type="component" value="Unassembled WGS sequence"/>
</dbReference>
<dbReference type="CDD" id="cd05466">
    <property type="entry name" value="PBP2_LTTR_substrate"/>
    <property type="match status" value="1"/>
</dbReference>
<organism evidence="6 7">
    <name type="scientific">Pseudomonas veronii</name>
    <dbReference type="NCBI Taxonomy" id="76761"/>
    <lineage>
        <taxon>Bacteria</taxon>
        <taxon>Pseudomonadati</taxon>
        <taxon>Pseudomonadota</taxon>
        <taxon>Gammaproteobacteria</taxon>
        <taxon>Pseudomonadales</taxon>
        <taxon>Pseudomonadaceae</taxon>
        <taxon>Pseudomonas</taxon>
    </lineage>
</organism>
<dbReference type="InterPro" id="IPR005119">
    <property type="entry name" value="LysR_subst-bd"/>
</dbReference>
<feature type="domain" description="HTH lysR-type" evidence="5">
    <location>
        <begin position="2"/>
        <end position="59"/>
    </location>
</feature>
<evidence type="ECO:0000313" key="6">
    <source>
        <dbReference type="EMBL" id="KAA6176173.1"/>
    </source>
</evidence>
<dbReference type="GO" id="GO:0003677">
    <property type="term" value="F:DNA binding"/>
    <property type="evidence" value="ECO:0007669"/>
    <property type="project" value="UniProtKB-KW"/>
</dbReference>
<dbReference type="InterPro" id="IPR036388">
    <property type="entry name" value="WH-like_DNA-bd_sf"/>
</dbReference>
<dbReference type="AlphaFoldDB" id="A0A5M8EU77"/>
<dbReference type="Pfam" id="PF00126">
    <property type="entry name" value="HTH_1"/>
    <property type="match status" value="1"/>
</dbReference>
<keyword evidence="4" id="KW-0804">Transcription</keyword>
<protein>
    <submittedName>
        <fullName evidence="6">LysR family transcriptional regulator</fullName>
    </submittedName>
</protein>
<evidence type="ECO:0000256" key="3">
    <source>
        <dbReference type="ARBA" id="ARBA00023125"/>
    </source>
</evidence>
<gene>
    <name evidence="6" type="ORF">F3K53_18920</name>
</gene>
<name>A0A5M8EU77_PSEVE</name>
<dbReference type="InterPro" id="IPR036390">
    <property type="entry name" value="WH_DNA-bd_sf"/>
</dbReference>
<dbReference type="PROSITE" id="PS50931">
    <property type="entry name" value="HTH_LYSR"/>
    <property type="match status" value="1"/>
</dbReference>
<evidence type="ECO:0000256" key="1">
    <source>
        <dbReference type="ARBA" id="ARBA00009437"/>
    </source>
</evidence>
<dbReference type="RefSeq" id="WP_150056022.1">
    <property type="nucleotide sequence ID" value="NZ_JAARMA010000026.1"/>
</dbReference>
<comment type="similarity">
    <text evidence="1">Belongs to the LysR transcriptional regulatory family.</text>
</comment>
<reference evidence="6 7" key="1">
    <citation type="submission" date="2019-09" db="EMBL/GenBank/DDBJ databases">
        <title>Genomic sequencing of 4 copper resistant soil isolates.</title>
        <authorList>
            <person name="Havryliuk O."/>
        </authorList>
    </citation>
    <scope>NUCLEOTIDE SEQUENCE [LARGE SCALE GENOMIC DNA]</scope>
    <source>
        <strain evidence="6 7">UKR4</strain>
    </source>
</reference>
<keyword evidence="2" id="KW-0805">Transcription regulation</keyword>
<keyword evidence="3" id="KW-0238">DNA-binding</keyword>
<sequence>MMNLMHWRLLVAVADHGSITAAAGHVGMTQSAASQAMAGMEATLGAQLFTREPRKTLPTALGLSVIEQARVMLGALQAIRSTVDEARPMLRGTIRIASFPMVLATFLTPFLQRFRQLYPGIDVTTLDVTDNEVLTLLEADLIDLGVVLNPKPERQATVLGRDCWMAVLPTNHPLAQRPADASVSLEELFEQAFVLATGGCSANARSLGAAVGLTLRDIRVEVREWSSAFSLVREGVGVTLVPEMALPVERQGLRVMPLTAPRYREFALVGSPNRPPSAAAAALLKMLAER</sequence>
<dbReference type="SUPFAM" id="SSF53850">
    <property type="entry name" value="Periplasmic binding protein-like II"/>
    <property type="match status" value="1"/>
</dbReference>
<evidence type="ECO:0000256" key="2">
    <source>
        <dbReference type="ARBA" id="ARBA00023015"/>
    </source>
</evidence>
<dbReference type="GO" id="GO:0005829">
    <property type="term" value="C:cytosol"/>
    <property type="evidence" value="ECO:0007669"/>
    <property type="project" value="TreeGrafter"/>
</dbReference>
<evidence type="ECO:0000259" key="5">
    <source>
        <dbReference type="PROSITE" id="PS50931"/>
    </source>
</evidence>
<comment type="caution">
    <text evidence="6">The sequence shown here is derived from an EMBL/GenBank/DDBJ whole genome shotgun (WGS) entry which is preliminary data.</text>
</comment>
<evidence type="ECO:0000313" key="7">
    <source>
        <dbReference type="Proteomes" id="UP000323909"/>
    </source>
</evidence>
<proteinExistence type="inferred from homology"/>
<accession>A0A5M8EU77</accession>
<evidence type="ECO:0000256" key="4">
    <source>
        <dbReference type="ARBA" id="ARBA00023163"/>
    </source>
</evidence>
<dbReference type="SUPFAM" id="SSF46785">
    <property type="entry name" value="Winged helix' DNA-binding domain"/>
    <property type="match status" value="1"/>
</dbReference>
<dbReference type="EMBL" id="VWXT01000312">
    <property type="protein sequence ID" value="KAA6176173.1"/>
    <property type="molecule type" value="Genomic_DNA"/>
</dbReference>
<dbReference type="Gene3D" id="1.10.10.10">
    <property type="entry name" value="Winged helix-like DNA-binding domain superfamily/Winged helix DNA-binding domain"/>
    <property type="match status" value="1"/>
</dbReference>
<dbReference type="Pfam" id="PF03466">
    <property type="entry name" value="LysR_substrate"/>
    <property type="match status" value="1"/>
</dbReference>
<dbReference type="Gene3D" id="3.40.190.290">
    <property type="match status" value="1"/>
</dbReference>
<dbReference type="InterPro" id="IPR050950">
    <property type="entry name" value="HTH-type_LysR_regulators"/>
</dbReference>
<dbReference type="InterPro" id="IPR000847">
    <property type="entry name" value="LysR_HTH_N"/>
</dbReference>